<protein>
    <recommendedName>
        <fullName evidence="3">DUF1382 family protein</fullName>
    </recommendedName>
</protein>
<evidence type="ECO:0000313" key="2">
    <source>
        <dbReference type="Proteomes" id="UP000223290"/>
    </source>
</evidence>
<evidence type="ECO:0000313" key="1">
    <source>
        <dbReference type="EMBL" id="APU92835.1"/>
    </source>
</evidence>
<dbReference type="EMBL" id="KX987158">
    <property type="protein sequence ID" value="APU92835.1"/>
    <property type="molecule type" value="Genomic_DNA"/>
</dbReference>
<sequence length="69" mass="7636">MNKASPVEIRKCLEMANSLAHAGIRFVPVPVTSDDEFNSLVSHSYGILDKIADDCDTTNQQFESLAKHE</sequence>
<reference evidence="2" key="1">
    <citation type="submission" date="2016-10" db="EMBL/GenBank/DDBJ databases">
        <title>Complete genome of Salmonella enterica bacteriophage Sasha.</title>
        <authorList>
            <person name="Zeng C."/>
            <person name="Xie Y."/>
            <person name="Gill J.J."/>
        </authorList>
    </citation>
    <scope>NUCLEOTIDE SEQUENCE [LARGE SCALE GENOMIC DNA]</scope>
</reference>
<dbReference type="Proteomes" id="UP000223290">
    <property type="component" value="Segment"/>
</dbReference>
<dbReference type="Pfam" id="PF07131">
    <property type="entry name" value="DUF1382"/>
    <property type="match status" value="1"/>
</dbReference>
<dbReference type="InterPro" id="IPR009814">
    <property type="entry name" value="Phage_lambda_Xis_Q38267"/>
</dbReference>
<accession>A0A1P8DTR4</accession>
<evidence type="ECO:0008006" key="3">
    <source>
        <dbReference type="Google" id="ProtNLM"/>
    </source>
</evidence>
<organism evidence="1 2">
    <name type="scientific">Salmonella phage vB_SenS_Sasha</name>
    <dbReference type="NCBI Taxonomy" id="1913114"/>
    <lineage>
        <taxon>Viruses</taxon>
        <taxon>Duplodnaviria</taxon>
        <taxon>Heunggongvirae</taxon>
        <taxon>Uroviricota</taxon>
        <taxon>Caudoviricetes</taxon>
        <taxon>Sashavirus</taxon>
        <taxon>Sashavirus sasha</taxon>
    </lineage>
</organism>
<name>A0A1P8DTR4_9CAUD</name>
<keyword evidence="2" id="KW-1185">Reference proteome</keyword>
<gene>
    <name evidence="1" type="ORF">CPTSasha_79</name>
</gene>
<proteinExistence type="predicted"/>